<dbReference type="InterPro" id="IPR003786">
    <property type="entry name" value="FdhD"/>
</dbReference>
<dbReference type="AlphaFoldDB" id="A0A9Q7EYV2"/>
<dbReference type="KEGG" id="aram:KAR29_00290"/>
<gene>
    <name evidence="3 5" type="primary">fdhD</name>
    <name evidence="5" type="ORF">KAR29_00290</name>
</gene>
<protein>
    <recommendedName>
        <fullName evidence="3">Sulfur carrier protein FdhD</fullName>
    </recommendedName>
</protein>
<accession>A0A9Q7EYV2</accession>
<dbReference type="PANTHER" id="PTHR30592:SF1">
    <property type="entry name" value="SULFUR CARRIER PROTEIN FDHD"/>
    <property type="match status" value="1"/>
</dbReference>
<keyword evidence="6" id="KW-1185">Reference proteome</keyword>
<evidence type="ECO:0000256" key="4">
    <source>
        <dbReference type="SAM" id="MobiDB-lite"/>
    </source>
</evidence>
<comment type="function">
    <text evidence="3">Required for formate dehydrogenase (FDH) activity. Acts as a sulfur carrier protein that transfers sulfur from IscS to the molybdenum cofactor prior to its insertion into FDH.</text>
</comment>
<evidence type="ECO:0000256" key="1">
    <source>
        <dbReference type="ARBA" id="ARBA00022490"/>
    </source>
</evidence>
<evidence type="ECO:0000256" key="3">
    <source>
        <dbReference type="HAMAP-Rule" id="MF_00187"/>
    </source>
</evidence>
<dbReference type="Pfam" id="PF02634">
    <property type="entry name" value="FdhD-NarQ"/>
    <property type="match status" value="1"/>
</dbReference>
<name>A0A9Q7EYV2_9BACT</name>
<dbReference type="InterPro" id="IPR016193">
    <property type="entry name" value="Cytidine_deaminase-like"/>
</dbReference>
<dbReference type="HAMAP" id="MF_00187">
    <property type="entry name" value="FdhD"/>
    <property type="match status" value="1"/>
</dbReference>
<dbReference type="GO" id="GO:0006777">
    <property type="term" value="P:Mo-molybdopterin cofactor biosynthetic process"/>
    <property type="evidence" value="ECO:0007669"/>
    <property type="project" value="UniProtKB-UniRule"/>
</dbReference>
<dbReference type="PIRSF" id="PIRSF015626">
    <property type="entry name" value="FdhD"/>
    <property type="match status" value="1"/>
</dbReference>
<dbReference type="Gene3D" id="3.10.20.10">
    <property type="match status" value="1"/>
</dbReference>
<evidence type="ECO:0000256" key="2">
    <source>
        <dbReference type="ARBA" id="ARBA00023150"/>
    </source>
</evidence>
<dbReference type="GO" id="GO:0016783">
    <property type="term" value="F:sulfurtransferase activity"/>
    <property type="evidence" value="ECO:0007669"/>
    <property type="project" value="InterPro"/>
</dbReference>
<evidence type="ECO:0000313" key="5">
    <source>
        <dbReference type="EMBL" id="QTX32426.1"/>
    </source>
</evidence>
<dbReference type="RefSeq" id="WP_274373661.1">
    <property type="nucleotide sequence ID" value="NZ_CP072943.1"/>
</dbReference>
<dbReference type="EMBL" id="CP072943">
    <property type="protein sequence ID" value="QTX32426.1"/>
    <property type="molecule type" value="Genomic_DNA"/>
</dbReference>
<dbReference type="SUPFAM" id="SSF53927">
    <property type="entry name" value="Cytidine deaminase-like"/>
    <property type="match status" value="1"/>
</dbReference>
<feature type="binding site" evidence="3">
    <location>
        <begin position="240"/>
        <end position="245"/>
    </location>
    <ligand>
        <name>Mo-bis(molybdopterin guanine dinucleotide)</name>
        <dbReference type="ChEBI" id="CHEBI:60539"/>
    </ligand>
</feature>
<dbReference type="PANTHER" id="PTHR30592">
    <property type="entry name" value="FORMATE DEHYDROGENASE"/>
    <property type="match status" value="1"/>
</dbReference>
<dbReference type="NCBIfam" id="TIGR00129">
    <property type="entry name" value="fdhD_narQ"/>
    <property type="match status" value="1"/>
</dbReference>
<comment type="similarity">
    <text evidence="3">Belongs to the FdhD family.</text>
</comment>
<dbReference type="GO" id="GO:0005737">
    <property type="term" value="C:cytoplasm"/>
    <property type="evidence" value="ECO:0007669"/>
    <property type="project" value="UniProtKB-SubCell"/>
</dbReference>
<keyword evidence="1 3" id="KW-0963">Cytoplasm</keyword>
<comment type="subcellular location">
    <subcellularLocation>
        <location evidence="3">Cytoplasm</location>
    </subcellularLocation>
</comment>
<keyword evidence="2 3" id="KW-0501">Molybdenum cofactor biosynthesis</keyword>
<feature type="active site" description="Cysteine persulfide intermediate" evidence="3">
    <location>
        <position position="111"/>
    </location>
</feature>
<evidence type="ECO:0000313" key="6">
    <source>
        <dbReference type="Proteomes" id="UP000671879"/>
    </source>
</evidence>
<dbReference type="Proteomes" id="UP000671879">
    <property type="component" value="Chromosome"/>
</dbReference>
<dbReference type="Gene3D" id="3.40.140.10">
    <property type="entry name" value="Cytidine Deaminase, domain 2"/>
    <property type="match status" value="1"/>
</dbReference>
<proteinExistence type="inferred from homology"/>
<feature type="region of interest" description="Disordered" evidence="4">
    <location>
        <begin position="95"/>
        <end position="115"/>
    </location>
</feature>
<sequence length="262" mass="28132">MERDAVTLRKVWKVFRSGQVETFDDDLLRERTLTLVVDGKEEAVVVLSPGDEELWALGHLFSKRMIGSRDEILSVETTADGLSVRRRLPLRGLTPESRPVRRASAGPSEACGGRKAPPPLPVRWALEAASLFEAVDALAEGPLFRRTGSAHVALLASKEGRPLFRVEDGGRHNAMDKAIGWAVREGIDLADCFMALSGRLAADMVRKALDAGLPLLASVSAATASGVETAAAGGVTLVGFVRKGKMNVYSVPERIVELAPRA</sequence>
<reference evidence="6" key="1">
    <citation type="submission" date="2021-04" db="EMBL/GenBank/DDBJ databases">
        <title>A novel Synergistetes isolate from a pyrite-forming mixed culture.</title>
        <authorList>
            <person name="Bunk B."/>
            <person name="Sproer C."/>
            <person name="Spring S."/>
            <person name="Pester M."/>
        </authorList>
    </citation>
    <scope>NUCLEOTIDE SEQUENCE [LARGE SCALE GENOMIC DNA]</scope>
    <source>
        <strain evidence="6">J.5.4.2-T.3.5.2</strain>
    </source>
</reference>
<organism evidence="5 6">
    <name type="scientific">Aminithiophilus ramosus</name>
    <dbReference type="NCBI Taxonomy" id="3029084"/>
    <lineage>
        <taxon>Bacteria</taxon>
        <taxon>Thermotogati</taxon>
        <taxon>Synergistota</taxon>
        <taxon>Synergistia</taxon>
        <taxon>Synergistales</taxon>
        <taxon>Aminithiophilaceae</taxon>
        <taxon>Aminithiophilus</taxon>
    </lineage>
</organism>
<dbReference type="GO" id="GO:0097163">
    <property type="term" value="F:sulfur carrier activity"/>
    <property type="evidence" value="ECO:0007669"/>
    <property type="project" value="UniProtKB-UniRule"/>
</dbReference>